<evidence type="ECO:0000256" key="5">
    <source>
        <dbReference type="ARBA" id="ARBA00022771"/>
    </source>
</evidence>
<proteinExistence type="predicted"/>
<dbReference type="InterPro" id="IPR044066">
    <property type="entry name" value="TRIAD_supradom"/>
</dbReference>
<dbReference type="CDD" id="cd22585">
    <property type="entry name" value="Rcat_RBR_DEAH12-like"/>
    <property type="match status" value="1"/>
</dbReference>
<dbReference type="GO" id="GO:0000151">
    <property type="term" value="C:ubiquitin ligase complex"/>
    <property type="evidence" value="ECO:0007669"/>
    <property type="project" value="TreeGrafter"/>
</dbReference>
<dbReference type="InterPro" id="IPR035979">
    <property type="entry name" value="RBD_domain_sf"/>
</dbReference>
<dbReference type="PANTHER" id="PTHR22770">
    <property type="entry name" value="UBIQUITIN CONJUGATING ENZYME 7 INTERACTING PROTEIN-RELATED"/>
    <property type="match status" value="1"/>
</dbReference>
<evidence type="ECO:0000259" key="11">
    <source>
        <dbReference type="PROSITE" id="PS50089"/>
    </source>
</evidence>
<dbReference type="InterPro" id="IPR012677">
    <property type="entry name" value="Nucleotide-bd_a/b_plait_sf"/>
</dbReference>
<sequence>MSLQEIPSRISFSIASGKRNDINSRRYDGHFGRGPVMQGSPFRSELQVLISGADEHRSQRLSSLSPISSGRSSSSARSSTSPKGLQTSKPPSQSSTAGSAPVQVQKRPNNSSDMVSEPIVEVPLSSKSSRRGPATQPSRRVAIDNTTHPLLQLMFDSVSGSTEVDSPSTKLSGVSTAPSNPNTTRNSVTAFIPPASEPQPRVQLPRVIVPSDSLSHSARHFPDSPTESSQMAPHSPIRSEICRNYLRGCCHRGSRCYRHHPVLSSSFHRSRVSLGATVKSVPESSSSNKATSSICLDWLQGFCSRGVSCPNIHIAAEDSAQSPLTESNGNAGDHVLVRAVASPRTSLDVEVATVVGDGFELNPCLTGNDPTVQLPRIDDTHEKVHACQSSDLVSKIASSPRASQNAKSASSTKEISPIKRVEHIVLASTNIVVTDGFVIDDIITGFESRSVIIGNLDLSTSRDEIRKLVSPFGEVTKIGLPHQAKHGVTVTYIEFLRVQDAMKATESLHSIRVNERRIFARLKITCLEGAAGVGKLQTCSVKVSWPVPSMSVYARYSTFEDACEALESLDGQILNGRKVTVSHHLGDARRSDGFTLRFDGCEPDTPMSDLCTFCRSEYVALGPHNYRSTEESLVKARRVLEDIGPLTKFSVCASSPADKGIKVWIDFASSDDTATACETLHAKRQPFLGNNSLWFNASHTITYDIDTSIYEATRDDIKNAVSNRHDSSHAISFQVFESNRGDASKKRIVLRGENLLQLSRCKTKLEVILAGNVFLDEGLPLWDEYFRQDSAVDFLEKVRLDSQAIVHRDLRKSTLYSFGSTAAQRRALELIRNELAAVRARTHYLKIADHHLQSILRTGVRALQQRFGAANVRVDLSEKRLILRGDGPLQAAKLMLHNAEQKSKPRSIPISPRSQCPICIDQPVDPVLLECGHLYCKGCIRHYLLSVCDSGPFPLCCIASNRGCKQLITLSMANAVLSAPEQTLLINAAFRSHIRTHPNEFRYCPTPDCPQIYRTNQENKLPVQCPSCLVRICQRCHVEYHFGMSCAERRDGGKQLYDDWKRKNDVQTCPGCQTDIERTEGCNHMTCVRCQTHICWLCLEAFSEGKAVYEHIELSHSVHAAALDT</sequence>
<feature type="zinc finger region" description="C3H1-type" evidence="9">
    <location>
        <begin position="289"/>
        <end position="316"/>
    </location>
</feature>
<dbReference type="GO" id="GO:0097039">
    <property type="term" value="P:protein linear polyubiquitination"/>
    <property type="evidence" value="ECO:0007669"/>
    <property type="project" value="TreeGrafter"/>
</dbReference>
<evidence type="ECO:0000256" key="8">
    <source>
        <dbReference type="PROSITE-ProRule" id="PRU00176"/>
    </source>
</evidence>
<evidence type="ECO:0000256" key="1">
    <source>
        <dbReference type="ARBA" id="ARBA00004906"/>
    </source>
</evidence>
<dbReference type="GO" id="GO:0008270">
    <property type="term" value="F:zinc ion binding"/>
    <property type="evidence" value="ECO:0007669"/>
    <property type="project" value="UniProtKB-KW"/>
</dbReference>
<name>A0A166J7I4_9AGAM</name>
<feature type="region of interest" description="Disordered" evidence="10">
    <location>
        <begin position="160"/>
        <end position="185"/>
    </location>
</feature>
<keyword evidence="7 9" id="KW-0862">Zinc</keyword>
<feature type="compositionally biased region" description="Basic and acidic residues" evidence="10">
    <location>
        <begin position="18"/>
        <end position="31"/>
    </location>
</feature>
<dbReference type="SMART" id="SM00184">
    <property type="entry name" value="RING"/>
    <property type="match status" value="2"/>
</dbReference>
<feature type="compositionally biased region" description="Polar residues" evidence="10">
    <location>
        <begin position="82"/>
        <end position="98"/>
    </location>
</feature>
<keyword evidence="3 9" id="KW-0479">Metal-binding</keyword>
<dbReference type="SMART" id="SM00647">
    <property type="entry name" value="IBR"/>
    <property type="match status" value="2"/>
</dbReference>
<evidence type="ECO:0000256" key="3">
    <source>
        <dbReference type="ARBA" id="ARBA00022723"/>
    </source>
</evidence>
<dbReference type="InterPro" id="IPR000504">
    <property type="entry name" value="RRM_dom"/>
</dbReference>
<dbReference type="Pfam" id="PF22191">
    <property type="entry name" value="IBR_1"/>
    <property type="match status" value="1"/>
</dbReference>
<evidence type="ECO:0000259" key="12">
    <source>
        <dbReference type="PROSITE" id="PS50102"/>
    </source>
</evidence>
<dbReference type="PANTHER" id="PTHR22770:SF13">
    <property type="entry name" value="RING-TYPE DOMAIN-CONTAINING PROTEIN"/>
    <property type="match status" value="1"/>
</dbReference>
<dbReference type="Gene3D" id="3.30.70.330">
    <property type="match status" value="1"/>
</dbReference>
<dbReference type="InterPro" id="IPR018957">
    <property type="entry name" value="Znf_C3HC4_RING-type"/>
</dbReference>
<evidence type="ECO:0000256" key="9">
    <source>
        <dbReference type="PROSITE-ProRule" id="PRU00723"/>
    </source>
</evidence>
<evidence type="ECO:0000259" key="13">
    <source>
        <dbReference type="PROSITE" id="PS50103"/>
    </source>
</evidence>
<keyword evidence="4" id="KW-0677">Repeat</keyword>
<dbReference type="InterPro" id="IPR017907">
    <property type="entry name" value="Znf_RING_CS"/>
</dbReference>
<keyword evidence="6" id="KW-0833">Ubl conjugation pathway</keyword>
<dbReference type="SUPFAM" id="SSF57850">
    <property type="entry name" value="RING/U-box"/>
    <property type="match status" value="2"/>
</dbReference>
<organism evidence="15 16">
    <name type="scientific">Sistotremastrum suecicum HHB10207 ss-3</name>
    <dbReference type="NCBI Taxonomy" id="1314776"/>
    <lineage>
        <taxon>Eukaryota</taxon>
        <taxon>Fungi</taxon>
        <taxon>Dikarya</taxon>
        <taxon>Basidiomycota</taxon>
        <taxon>Agaricomycotina</taxon>
        <taxon>Agaricomycetes</taxon>
        <taxon>Sistotremastrales</taxon>
        <taxon>Sistotremastraceae</taxon>
        <taxon>Sistotremastrum</taxon>
    </lineage>
</organism>
<dbReference type="PROSITE" id="PS50102">
    <property type="entry name" value="RRM"/>
    <property type="match status" value="1"/>
</dbReference>
<evidence type="ECO:0000313" key="16">
    <source>
        <dbReference type="Proteomes" id="UP000076798"/>
    </source>
</evidence>
<dbReference type="CDD" id="cd00590">
    <property type="entry name" value="RRM_SF"/>
    <property type="match status" value="1"/>
</dbReference>
<dbReference type="InterPro" id="IPR051628">
    <property type="entry name" value="LUBAC_E3_Ligases"/>
</dbReference>
<feature type="region of interest" description="Disordered" evidence="10">
    <location>
        <begin position="16"/>
        <end position="145"/>
    </location>
</feature>
<feature type="region of interest" description="Disordered" evidence="10">
    <location>
        <begin position="214"/>
        <end position="235"/>
    </location>
</feature>
<dbReference type="PROSITE" id="PS51873">
    <property type="entry name" value="TRIAD"/>
    <property type="match status" value="1"/>
</dbReference>
<dbReference type="OrthoDB" id="10009520at2759"/>
<keyword evidence="16" id="KW-1185">Reference proteome</keyword>
<dbReference type="Pfam" id="PF00097">
    <property type="entry name" value="zf-C3HC4"/>
    <property type="match status" value="1"/>
</dbReference>
<keyword evidence="8" id="KW-0694">RNA-binding</keyword>
<gene>
    <name evidence="15" type="ORF">SISSUDRAFT_1038966</name>
</gene>
<dbReference type="GO" id="GO:0043130">
    <property type="term" value="F:ubiquitin binding"/>
    <property type="evidence" value="ECO:0007669"/>
    <property type="project" value="TreeGrafter"/>
</dbReference>
<feature type="domain" description="C3H1-type" evidence="13">
    <location>
        <begin position="236"/>
        <end position="263"/>
    </location>
</feature>
<dbReference type="Gene3D" id="1.20.120.1750">
    <property type="match status" value="1"/>
</dbReference>
<dbReference type="InterPro" id="IPR013087">
    <property type="entry name" value="Znf_C2H2_type"/>
</dbReference>
<evidence type="ECO:0000256" key="4">
    <source>
        <dbReference type="ARBA" id="ARBA00022737"/>
    </source>
</evidence>
<dbReference type="InterPro" id="IPR013083">
    <property type="entry name" value="Znf_RING/FYVE/PHD"/>
</dbReference>
<evidence type="ECO:0000256" key="6">
    <source>
        <dbReference type="ARBA" id="ARBA00022786"/>
    </source>
</evidence>
<accession>A0A166J7I4</accession>
<evidence type="ECO:0000256" key="7">
    <source>
        <dbReference type="ARBA" id="ARBA00022833"/>
    </source>
</evidence>
<dbReference type="Pfam" id="PF00076">
    <property type="entry name" value="RRM_1"/>
    <property type="match status" value="1"/>
</dbReference>
<dbReference type="PROSITE" id="PS50089">
    <property type="entry name" value="ZF_RING_2"/>
    <property type="match status" value="1"/>
</dbReference>
<dbReference type="SUPFAM" id="SSF54928">
    <property type="entry name" value="RNA-binding domain, RBD"/>
    <property type="match status" value="1"/>
</dbReference>
<dbReference type="InterPro" id="IPR000571">
    <property type="entry name" value="Znf_CCCH"/>
</dbReference>
<comment type="pathway">
    <text evidence="1">Protein modification; protein ubiquitination.</text>
</comment>
<feature type="domain" description="C3H1-type" evidence="13">
    <location>
        <begin position="289"/>
        <end position="316"/>
    </location>
</feature>
<dbReference type="STRING" id="1314776.A0A166J7I4"/>
<evidence type="ECO:0000259" key="14">
    <source>
        <dbReference type="PROSITE" id="PS51873"/>
    </source>
</evidence>
<dbReference type="Proteomes" id="UP000076798">
    <property type="component" value="Unassembled WGS sequence"/>
</dbReference>
<dbReference type="Gene3D" id="3.30.40.10">
    <property type="entry name" value="Zinc/RING finger domain, C3HC4 (zinc finger)"/>
    <property type="match status" value="1"/>
</dbReference>
<dbReference type="InterPro" id="IPR002867">
    <property type="entry name" value="IBR_dom"/>
</dbReference>
<dbReference type="PROSITE" id="PS50103">
    <property type="entry name" value="ZF_C3H1"/>
    <property type="match status" value="2"/>
</dbReference>
<dbReference type="PROSITE" id="PS00518">
    <property type="entry name" value="ZF_RING_1"/>
    <property type="match status" value="1"/>
</dbReference>
<dbReference type="SMART" id="SM00356">
    <property type="entry name" value="ZnF_C3H1"/>
    <property type="match status" value="2"/>
</dbReference>
<dbReference type="CDD" id="cd20335">
    <property type="entry name" value="BRcat_RBR"/>
    <property type="match status" value="1"/>
</dbReference>
<dbReference type="AlphaFoldDB" id="A0A166J7I4"/>
<keyword evidence="5 9" id="KW-0863">Zinc-finger</keyword>
<dbReference type="Pfam" id="PF01485">
    <property type="entry name" value="IBR"/>
    <property type="match status" value="1"/>
</dbReference>
<dbReference type="GO" id="GO:0004842">
    <property type="term" value="F:ubiquitin-protein transferase activity"/>
    <property type="evidence" value="ECO:0007669"/>
    <property type="project" value="TreeGrafter"/>
</dbReference>
<dbReference type="GO" id="GO:0043161">
    <property type="term" value="P:proteasome-mediated ubiquitin-dependent protein catabolic process"/>
    <property type="evidence" value="ECO:0007669"/>
    <property type="project" value="TreeGrafter"/>
</dbReference>
<keyword evidence="2" id="KW-0808">Transferase</keyword>
<protein>
    <submittedName>
        <fullName evidence="15">Uncharacterized protein</fullName>
    </submittedName>
</protein>
<feature type="domain" description="RING-type" evidence="14">
    <location>
        <begin position="912"/>
        <end position="1122"/>
    </location>
</feature>
<dbReference type="PROSITE" id="PS00028">
    <property type="entry name" value="ZINC_FINGER_C2H2_1"/>
    <property type="match status" value="1"/>
</dbReference>
<dbReference type="EMBL" id="KV428004">
    <property type="protein sequence ID" value="KZT44451.1"/>
    <property type="molecule type" value="Genomic_DNA"/>
</dbReference>
<reference evidence="15 16" key="1">
    <citation type="journal article" date="2016" name="Mol. Biol. Evol.">
        <title>Comparative Genomics of Early-Diverging Mushroom-Forming Fungi Provides Insights into the Origins of Lignocellulose Decay Capabilities.</title>
        <authorList>
            <person name="Nagy L.G."/>
            <person name="Riley R."/>
            <person name="Tritt A."/>
            <person name="Adam C."/>
            <person name="Daum C."/>
            <person name="Floudas D."/>
            <person name="Sun H."/>
            <person name="Yadav J.S."/>
            <person name="Pangilinan J."/>
            <person name="Larsson K.H."/>
            <person name="Matsuura K."/>
            <person name="Barry K."/>
            <person name="Labutti K."/>
            <person name="Kuo R."/>
            <person name="Ohm R.A."/>
            <person name="Bhattacharya S.S."/>
            <person name="Shirouzu T."/>
            <person name="Yoshinaga Y."/>
            <person name="Martin F.M."/>
            <person name="Grigoriev I.V."/>
            <person name="Hibbett D.S."/>
        </authorList>
    </citation>
    <scope>NUCLEOTIDE SEQUENCE [LARGE SCALE GENOMIC DNA]</scope>
    <source>
        <strain evidence="15 16">HHB10207 ss-3</strain>
    </source>
</reference>
<dbReference type="Gene3D" id="3.30.1370.210">
    <property type="match status" value="1"/>
</dbReference>
<dbReference type="InterPro" id="IPR001841">
    <property type="entry name" value="Znf_RING"/>
</dbReference>
<dbReference type="GO" id="GO:0003723">
    <property type="term" value="F:RNA binding"/>
    <property type="evidence" value="ECO:0007669"/>
    <property type="project" value="UniProtKB-UniRule"/>
</dbReference>
<evidence type="ECO:0000256" key="2">
    <source>
        <dbReference type="ARBA" id="ARBA00022679"/>
    </source>
</evidence>
<feature type="zinc finger region" description="C3H1-type" evidence="9">
    <location>
        <begin position="236"/>
        <end position="263"/>
    </location>
</feature>
<feature type="domain" description="RRM" evidence="12">
    <location>
        <begin position="449"/>
        <end position="525"/>
    </location>
</feature>
<dbReference type="SMART" id="SM00360">
    <property type="entry name" value="RRM"/>
    <property type="match status" value="1"/>
</dbReference>
<feature type="compositionally biased region" description="Low complexity" evidence="10">
    <location>
        <begin position="60"/>
        <end position="81"/>
    </location>
</feature>
<evidence type="ECO:0000256" key="10">
    <source>
        <dbReference type="SAM" id="MobiDB-lite"/>
    </source>
</evidence>
<feature type="domain" description="RING-type" evidence="11">
    <location>
        <begin position="916"/>
        <end position="956"/>
    </location>
</feature>
<evidence type="ECO:0000313" key="15">
    <source>
        <dbReference type="EMBL" id="KZT44451.1"/>
    </source>
</evidence>